<dbReference type="HOGENOM" id="CLU_010194_2_1_11"/>
<dbReference type="KEGG" id="mav:MAV_1958"/>
<dbReference type="InterPro" id="IPR002347">
    <property type="entry name" value="SDR_fam"/>
</dbReference>
<name>A0A0H3A0D4_MYCA1</name>
<dbReference type="Proteomes" id="UP000001574">
    <property type="component" value="Chromosome"/>
</dbReference>
<accession>A0A0H3A0D4</accession>
<evidence type="ECO:0000313" key="4">
    <source>
        <dbReference type="EMBL" id="ABK68063.1"/>
    </source>
</evidence>
<comment type="similarity">
    <text evidence="1">Belongs to the short-chain dehydrogenases/reductases (SDR) family.</text>
</comment>
<dbReference type="PANTHER" id="PTHR44196">
    <property type="entry name" value="DEHYDROGENASE/REDUCTASE SDR FAMILY MEMBER 7B"/>
    <property type="match status" value="1"/>
</dbReference>
<reference evidence="4 5" key="1">
    <citation type="submission" date="2006-10" db="EMBL/GenBank/DDBJ databases">
        <authorList>
            <person name="Fleischmann R.D."/>
            <person name="Dodson R.J."/>
            <person name="Haft D.H."/>
            <person name="Merkel J.S."/>
            <person name="Nelson W.C."/>
            <person name="Fraser C.M."/>
        </authorList>
    </citation>
    <scope>NUCLEOTIDE SEQUENCE [LARGE SCALE GENOMIC DNA]</scope>
    <source>
        <strain evidence="4 5">104</strain>
    </source>
</reference>
<dbReference type="GO" id="GO:0016020">
    <property type="term" value="C:membrane"/>
    <property type="evidence" value="ECO:0007669"/>
    <property type="project" value="TreeGrafter"/>
</dbReference>
<dbReference type="InterPro" id="IPR036291">
    <property type="entry name" value="NAD(P)-bd_dom_sf"/>
</dbReference>
<proteinExistence type="inferred from homology"/>
<evidence type="ECO:0000256" key="1">
    <source>
        <dbReference type="ARBA" id="ARBA00006484"/>
    </source>
</evidence>
<evidence type="ECO:0000259" key="3">
    <source>
        <dbReference type="SMART" id="SM00822"/>
    </source>
</evidence>
<gene>
    <name evidence="4" type="ordered locus">MAV_1958</name>
</gene>
<dbReference type="PANTHER" id="PTHR44196:SF1">
    <property type="entry name" value="DEHYDROGENASE_REDUCTASE SDR FAMILY MEMBER 7B"/>
    <property type="match status" value="1"/>
</dbReference>
<dbReference type="CDD" id="cd05233">
    <property type="entry name" value="SDR_c"/>
    <property type="match status" value="1"/>
</dbReference>
<dbReference type="EMBL" id="CP000479">
    <property type="protein sequence ID" value="ABK68063.1"/>
    <property type="molecule type" value="Genomic_DNA"/>
</dbReference>
<dbReference type="SUPFAM" id="SSF51735">
    <property type="entry name" value="NAD(P)-binding Rossmann-fold domains"/>
    <property type="match status" value="1"/>
</dbReference>
<evidence type="ECO:0000256" key="2">
    <source>
        <dbReference type="ARBA" id="ARBA00023002"/>
    </source>
</evidence>
<dbReference type="GO" id="GO:0016491">
    <property type="term" value="F:oxidoreductase activity"/>
    <property type="evidence" value="ECO:0007669"/>
    <property type="project" value="UniProtKB-KW"/>
</dbReference>
<feature type="domain" description="Ketoreductase" evidence="3">
    <location>
        <begin position="6"/>
        <end position="191"/>
    </location>
</feature>
<dbReference type="AlphaFoldDB" id="A0A0H3A0D4"/>
<organism evidence="4 5">
    <name type="scientific">Mycobacterium avium (strain 104)</name>
    <dbReference type="NCBI Taxonomy" id="243243"/>
    <lineage>
        <taxon>Bacteria</taxon>
        <taxon>Bacillati</taxon>
        <taxon>Actinomycetota</taxon>
        <taxon>Actinomycetes</taxon>
        <taxon>Mycobacteriales</taxon>
        <taxon>Mycobacteriaceae</taxon>
        <taxon>Mycobacterium</taxon>
        <taxon>Mycobacterium avium complex (MAC)</taxon>
    </lineage>
</organism>
<dbReference type="Gene3D" id="3.40.50.720">
    <property type="entry name" value="NAD(P)-binding Rossmann-like Domain"/>
    <property type="match status" value="1"/>
</dbReference>
<dbReference type="PRINTS" id="PR00081">
    <property type="entry name" value="GDHRDH"/>
</dbReference>
<keyword evidence="2" id="KW-0560">Oxidoreductase</keyword>
<dbReference type="InterPro" id="IPR057326">
    <property type="entry name" value="KR_dom"/>
</dbReference>
<dbReference type="SMART" id="SM00822">
    <property type="entry name" value="PKS_KR"/>
    <property type="match status" value="1"/>
</dbReference>
<evidence type="ECO:0000313" key="5">
    <source>
        <dbReference type="Proteomes" id="UP000001574"/>
    </source>
</evidence>
<dbReference type="Pfam" id="PF00106">
    <property type="entry name" value="adh_short"/>
    <property type="match status" value="1"/>
</dbReference>
<protein>
    <submittedName>
        <fullName evidence="4">Short chain dehydrogenase</fullName>
    </submittedName>
</protein>
<dbReference type="RefSeq" id="WP_011724487.1">
    <property type="nucleotide sequence ID" value="NC_008595.1"/>
</dbReference>
<sequence length="274" mass="28883">MKIRDKVFVVTGGANGMGRQVALLLVAKGARVAVVDVDVAGLKETAALTAPQAGRISTHVVDVAERSATSALPDAVVAAHGAVDGLVNVAGIIHRFARLNDLEFGEIERVLNINLYGVLNVTKAFLPHLLKRPTAHITIVSSMASYAPVPGQAIYGASKAAVKMLAEGLNSELRDTNVRVSVVFPGAVKTDIAVNSGAMTPDENEATARSMRMLPSTVAAAKIVRGIEKDSRRVFVGLDALLLDKLNRLTPASAAKLIWSQMRDVLPPAGQSLR</sequence>